<keyword evidence="2" id="KW-0472">Membrane</keyword>
<sequence>MELSKSGKGIIMIALAGCLWGTLGSMVKILSSYNLLSQTIVFWRVFLAFIILYSYTYLTNKDLLKIDKQGILYSALMGLVCQTLFNIMYFISIQQTTISTAVVLLYTSPIFIIILSRILYNEKLTKWKIISLIICIIGCFLTVTGGNINALKFDIWGILLGIGAGFTYSLYTIFSKHTLKKYNHLTIIVYMLGFGSLFILFISKPSDIFLIDYDIKIFSLLFYLSILATIAPYILYSAGLSYGVNPSKAGIIATVEVIVAVVISFLFFNESILGWKLIGIVMVLFSVFIIRLDDSNLKDNLNITEKKPIINQHHL</sequence>
<dbReference type="Proteomes" id="UP000190285">
    <property type="component" value="Unassembled WGS sequence"/>
</dbReference>
<feature type="transmembrane region" description="Helical" evidence="2">
    <location>
        <begin position="248"/>
        <end position="267"/>
    </location>
</feature>
<dbReference type="OrthoDB" id="6707571at2"/>
<keyword evidence="2" id="KW-0812">Transmembrane</keyword>
<dbReference type="EMBL" id="FUZT01000007">
    <property type="protein sequence ID" value="SKC76003.1"/>
    <property type="molecule type" value="Genomic_DNA"/>
</dbReference>
<feature type="domain" description="EamA" evidence="3">
    <location>
        <begin position="156"/>
        <end position="291"/>
    </location>
</feature>
<name>A0A1T5LJ28_9FIRM</name>
<evidence type="ECO:0000256" key="2">
    <source>
        <dbReference type="SAM" id="Phobius"/>
    </source>
</evidence>
<evidence type="ECO:0000259" key="3">
    <source>
        <dbReference type="Pfam" id="PF00892"/>
    </source>
</evidence>
<dbReference type="STRING" id="36842.SAMN02194393_02932"/>
<dbReference type="Pfam" id="PF00892">
    <property type="entry name" value="EamA"/>
    <property type="match status" value="2"/>
</dbReference>
<reference evidence="4 5" key="1">
    <citation type="submission" date="2017-02" db="EMBL/GenBank/DDBJ databases">
        <authorList>
            <person name="Peterson S.W."/>
        </authorList>
    </citation>
    <scope>NUCLEOTIDE SEQUENCE [LARGE SCALE GENOMIC DNA]</scope>
    <source>
        <strain evidence="4 5">M1</strain>
    </source>
</reference>
<feature type="domain" description="EamA" evidence="3">
    <location>
        <begin position="8"/>
        <end position="143"/>
    </location>
</feature>
<dbReference type="InterPro" id="IPR000620">
    <property type="entry name" value="EamA_dom"/>
</dbReference>
<organism evidence="4 5">
    <name type="scientific">Maledivibacter halophilus</name>
    <dbReference type="NCBI Taxonomy" id="36842"/>
    <lineage>
        <taxon>Bacteria</taxon>
        <taxon>Bacillati</taxon>
        <taxon>Bacillota</taxon>
        <taxon>Clostridia</taxon>
        <taxon>Peptostreptococcales</taxon>
        <taxon>Caminicellaceae</taxon>
        <taxon>Maledivibacter</taxon>
    </lineage>
</organism>
<proteinExistence type="inferred from homology"/>
<feature type="transmembrane region" description="Helical" evidence="2">
    <location>
        <begin position="70"/>
        <end position="91"/>
    </location>
</feature>
<protein>
    <submittedName>
        <fullName evidence="4">Permease of the drug/metabolite transporter (DMT) superfamily</fullName>
    </submittedName>
</protein>
<keyword evidence="5" id="KW-1185">Reference proteome</keyword>
<feature type="transmembrane region" description="Helical" evidence="2">
    <location>
        <begin position="155"/>
        <end position="173"/>
    </location>
</feature>
<evidence type="ECO:0000313" key="5">
    <source>
        <dbReference type="Proteomes" id="UP000190285"/>
    </source>
</evidence>
<dbReference type="PANTHER" id="PTHR22911:SF79">
    <property type="entry name" value="MOBA-LIKE NTP TRANSFERASE DOMAIN-CONTAINING PROTEIN"/>
    <property type="match status" value="1"/>
</dbReference>
<feature type="transmembrane region" description="Helical" evidence="2">
    <location>
        <begin position="273"/>
        <end position="292"/>
    </location>
</feature>
<comment type="similarity">
    <text evidence="1">Belongs to the EamA transporter family.</text>
</comment>
<dbReference type="InterPro" id="IPR037185">
    <property type="entry name" value="EmrE-like"/>
</dbReference>
<dbReference type="PANTHER" id="PTHR22911">
    <property type="entry name" value="ACYL-MALONYL CONDENSING ENZYME-RELATED"/>
    <property type="match status" value="1"/>
</dbReference>
<feature type="transmembrane region" description="Helical" evidence="2">
    <location>
        <begin position="215"/>
        <end position="236"/>
    </location>
</feature>
<feature type="transmembrane region" description="Helical" evidence="2">
    <location>
        <begin position="185"/>
        <end position="203"/>
    </location>
</feature>
<dbReference type="SUPFAM" id="SSF103481">
    <property type="entry name" value="Multidrug resistance efflux transporter EmrE"/>
    <property type="match status" value="2"/>
</dbReference>
<dbReference type="GO" id="GO:0016020">
    <property type="term" value="C:membrane"/>
    <property type="evidence" value="ECO:0007669"/>
    <property type="project" value="InterPro"/>
</dbReference>
<keyword evidence="2" id="KW-1133">Transmembrane helix</keyword>
<evidence type="ECO:0000256" key="1">
    <source>
        <dbReference type="ARBA" id="ARBA00007362"/>
    </source>
</evidence>
<accession>A0A1T5LJ28</accession>
<feature type="transmembrane region" description="Helical" evidence="2">
    <location>
        <begin position="129"/>
        <end position="149"/>
    </location>
</feature>
<evidence type="ECO:0000313" key="4">
    <source>
        <dbReference type="EMBL" id="SKC76003.1"/>
    </source>
</evidence>
<gene>
    <name evidence="4" type="ORF">SAMN02194393_02932</name>
</gene>
<dbReference type="RefSeq" id="WP_079492591.1">
    <property type="nucleotide sequence ID" value="NZ_FUZT01000007.1"/>
</dbReference>
<feature type="transmembrane region" description="Helical" evidence="2">
    <location>
        <begin position="97"/>
        <end position="120"/>
    </location>
</feature>
<feature type="transmembrane region" description="Helical" evidence="2">
    <location>
        <begin position="40"/>
        <end position="58"/>
    </location>
</feature>
<dbReference type="Gene3D" id="1.10.3730.20">
    <property type="match status" value="1"/>
</dbReference>
<dbReference type="AlphaFoldDB" id="A0A1T5LJ28"/>